<dbReference type="Pfam" id="PF07536">
    <property type="entry name" value="HWE_HK"/>
    <property type="match status" value="1"/>
</dbReference>
<evidence type="ECO:0000256" key="6">
    <source>
        <dbReference type="ARBA" id="ARBA00022692"/>
    </source>
</evidence>
<evidence type="ECO:0000256" key="11">
    <source>
        <dbReference type="ARBA" id="ARBA00023136"/>
    </source>
</evidence>
<feature type="domain" description="CHASE" evidence="14">
    <location>
        <begin position="237"/>
        <end position="454"/>
    </location>
</feature>
<dbReference type="Gene3D" id="3.30.565.10">
    <property type="entry name" value="Histidine kinase-like ATPase, C-terminal domain"/>
    <property type="match status" value="1"/>
</dbReference>
<keyword evidence="10 13" id="KW-1133">Transmembrane helix</keyword>
<dbReference type="PANTHER" id="PTHR41523">
    <property type="entry name" value="TWO-COMPONENT SYSTEM SENSOR PROTEIN"/>
    <property type="match status" value="1"/>
</dbReference>
<organism evidence="15 16">
    <name type="scientific">Aurantimonas coralicida</name>
    <dbReference type="NCBI Taxonomy" id="182270"/>
    <lineage>
        <taxon>Bacteria</taxon>
        <taxon>Pseudomonadati</taxon>
        <taxon>Pseudomonadota</taxon>
        <taxon>Alphaproteobacteria</taxon>
        <taxon>Hyphomicrobiales</taxon>
        <taxon>Aurantimonadaceae</taxon>
        <taxon>Aurantimonas</taxon>
    </lineage>
</organism>
<dbReference type="GO" id="GO:0004673">
    <property type="term" value="F:protein histidine kinase activity"/>
    <property type="evidence" value="ECO:0007669"/>
    <property type="project" value="UniProtKB-EC"/>
</dbReference>
<dbReference type="Proteomes" id="UP000885680">
    <property type="component" value="Unassembled WGS sequence"/>
</dbReference>
<keyword evidence="8 15" id="KW-0418">Kinase</keyword>
<dbReference type="Pfam" id="PF03924">
    <property type="entry name" value="CHASE"/>
    <property type="match status" value="1"/>
</dbReference>
<feature type="transmembrane region" description="Helical" evidence="13">
    <location>
        <begin position="467"/>
        <end position="487"/>
    </location>
</feature>
<reference evidence="15" key="1">
    <citation type="journal article" date="2020" name="mSystems">
        <title>Genome- and Community-Level Interaction Insights into Carbon Utilization and Element Cycling Functions of Hydrothermarchaeota in Hydrothermal Sediment.</title>
        <authorList>
            <person name="Zhou Z."/>
            <person name="Liu Y."/>
            <person name="Xu W."/>
            <person name="Pan J."/>
            <person name="Luo Z.H."/>
            <person name="Li M."/>
        </authorList>
    </citation>
    <scope>NUCLEOTIDE SEQUENCE</scope>
    <source>
        <strain evidence="15">HyVt-347</strain>
    </source>
</reference>
<proteinExistence type="predicted"/>
<dbReference type="InterPro" id="IPR042240">
    <property type="entry name" value="CHASE_sf"/>
</dbReference>
<feature type="transmembrane region" description="Helical" evidence="13">
    <location>
        <begin position="173"/>
        <end position="194"/>
    </location>
</feature>
<evidence type="ECO:0000256" key="7">
    <source>
        <dbReference type="ARBA" id="ARBA00022741"/>
    </source>
</evidence>
<dbReference type="PROSITE" id="PS50839">
    <property type="entry name" value="CHASE"/>
    <property type="match status" value="1"/>
</dbReference>
<evidence type="ECO:0000256" key="1">
    <source>
        <dbReference type="ARBA" id="ARBA00000085"/>
    </source>
</evidence>
<sequence>MGFFSVQIHGIAGDRQDRGGEAGGTAPRFYQIIRAGVACVRHPVVTGSRHRVPGHIRGRHSIAGRSQREGQEKRKDEDPTKSRHDADITLRAPVANARRIRSHSAPELAGRQPRHGRRSMLPSRPPRPSTGERRIIIVQARHLRARQMAGALLWPGAGEHETIERRLCLRTRILSVLAFAIVTTLGLALAGHVWKASGDADRLRFVGVADDAMARISARLQMHLSLLHATHAFLVVEGQQVGREKFSRFLDKVDLTERFDGIQGVGFASTVPTQDDAAARASLRTNYGEVGDIWPATEQTLRTPIVLLEPQDERNRAALGYDMFSDANRREAMQRAASTGEASATAPVSLVQEIDENPQVGFLIYLPFFSDAAQAAGTVGETQGFVYAPFRLGDLFSAALQQSPRLPVLVEAFDGEMAPGSRIFTSRVDADASRNEKFAVVRNLEVAGRDWIFRLTPTADFQRIGSVLPAVVLALAGLLLAVLLALLTLAQARRSEAVAALHAESERNLAQKDLMLSEMNHRIKNSIARVLAIARQTARSAKGMDDFLESYAARLGAMASAQEILTRSQWKRAKIGDLLAGELRQVFGDRLEACDISGPDIEVSETKAQALGLTFHELATNALKYGGLATLHGSLSVRWALLGGEVTIDWCEFGIAETPSLAPRSGFGTRLIDINVTGELGGTITRRPGANRLGIRIAFPWPDEALRKAETTA</sequence>
<comment type="subcellular location">
    <subcellularLocation>
        <location evidence="2">Membrane</location>
    </subcellularLocation>
</comment>
<name>A0A9C9TIS8_9HYPH</name>
<dbReference type="EC" id="2.7.13.3" evidence="3"/>
<dbReference type="PANTHER" id="PTHR41523:SF7">
    <property type="entry name" value="HISTIDINE KINASE"/>
    <property type="match status" value="1"/>
</dbReference>
<evidence type="ECO:0000256" key="5">
    <source>
        <dbReference type="ARBA" id="ARBA00022679"/>
    </source>
</evidence>
<evidence type="ECO:0000256" key="8">
    <source>
        <dbReference type="ARBA" id="ARBA00022777"/>
    </source>
</evidence>
<keyword evidence="7" id="KW-0547">Nucleotide-binding</keyword>
<evidence type="ECO:0000256" key="9">
    <source>
        <dbReference type="ARBA" id="ARBA00022840"/>
    </source>
</evidence>
<dbReference type="SMART" id="SM00911">
    <property type="entry name" value="HWE_HK"/>
    <property type="match status" value="1"/>
</dbReference>
<keyword evidence="11 13" id="KW-0472">Membrane</keyword>
<comment type="caution">
    <text evidence="15">The sequence shown here is derived from an EMBL/GenBank/DDBJ whole genome shotgun (WGS) entry which is preliminary data.</text>
</comment>
<dbReference type="InterPro" id="IPR006189">
    <property type="entry name" value="CHASE_dom"/>
</dbReference>
<feature type="region of interest" description="Disordered" evidence="12">
    <location>
        <begin position="48"/>
        <end position="131"/>
    </location>
</feature>
<dbReference type="AlphaFoldDB" id="A0A9C9TIS8"/>
<accession>A0A9C9TIS8</accession>
<feature type="compositionally biased region" description="Basic residues" evidence="12">
    <location>
        <begin position="48"/>
        <end position="62"/>
    </location>
</feature>
<dbReference type="InterPro" id="IPR036890">
    <property type="entry name" value="HATPase_C_sf"/>
</dbReference>
<dbReference type="GO" id="GO:0007165">
    <property type="term" value="P:signal transduction"/>
    <property type="evidence" value="ECO:0007669"/>
    <property type="project" value="UniProtKB-ARBA"/>
</dbReference>
<keyword evidence="4" id="KW-0597">Phosphoprotein</keyword>
<evidence type="ECO:0000256" key="10">
    <source>
        <dbReference type="ARBA" id="ARBA00022989"/>
    </source>
</evidence>
<evidence type="ECO:0000256" key="3">
    <source>
        <dbReference type="ARBA" id="ARBA00012438"/>
    </source>
</evidence>
<evidence type="ECO:0000259" key="14">
    <source>
        <dbReference type="PROSITE" id="PS50839"/>
    </source>
</evidence>
<dbReference type="GO" id="GO:0016020">
    <property type="term" value="C:membrane"/>
    <property type="evidence" value="ECO:0007669"/>
    <property type="project" value="UniProtKB-SubCell"/>
</dbReference>
<keyword evidence="6 13" id="KW-0812">Transmembrane</keyword>
<feature type="compositionally biased region" description="Basic and acidic residues" evidence="12">
    <location>
        <begin position="66"/>
        <end position="88"/>
    </location>
</feature>
<evidence type="ECO:0000313" key="15">
    <source>
        <dbReference type="EMBL" id="HEU02850.1"/>
    </source>
</evidence>
<gene>
    <name evidence="15" type="ORF">ENH89_21555</name>
</gene>
<dbReference type="EMBL" id="DRGN01000303">
    <property type="protein sequence ID" value="HEU02850.1"/>
    <property type="molecule type" value="Genomic_DNA"/>
</dbReference>
<evidence type="ECO:0000256" key="13">
    <source>
        <dbReference type="SAM" id="Phobius"/>
    </source>
</evidence>
<comment type="catalytic activity">
    <reaction evidence="1">
        <text>ATP + protein L-histidine = ADP + protein N-phospho-L-histidine.</text>
        <dbReference type="EC" id="2.7.13.3"/>
    </reaction>
</comment>
<protein>
    <recommendedName>
        <fullName evidence="3">histidine kinase</fullName>
        <ecNumber evidence="3">2.7.13.3</ecNumber>
    </recommendedName>
</protein>
<dbReference type="SMART" id="SM01079">
    <property type="entry name" value="CHASE"/>
    <property type="match status" value="1"/>
</dbReference>
<keyword evidence="9" id="KW-0067">ATP-binding</keyword>
<evidence type="ECO:0000256" key="12">
    <source>
        <dbReference type="SAM" id="MobiDB-lite"/>
    </source>
</evidence>
<evidence type="ECO:0000256" key="2">
    <source>
        <dbReference type="ARBA" id="ARBA00004370"/>
    </source>
</evidence>
<dbReference type="GO" id="GO:0005524">
    <property type="term" value="F:ATP binding"/>
    <property type="evidence" value="ECO:0007669"/>
    <property type="project" value="UniProtKB-KW"/>
</dbReference>
<evidence type="ECO:0000256" key="4">
    <source>
        <dbReference type="ARBA" id="ARBA00022553"/>
    </source>
</evidence>
<keyword evidence="5" id="KW-0808">Transferase</keyword>
<dbReference type="Gene3D" id="3.30.450.350">
    <property type="entry name" value="CHASE domain"/>
    <property type="match status" value="1"/>
</dbReference>
<dbReference type="InterPro" id="IPR011102">
    <property type="entry name" value="Sig_transdc_His_kinase_HWE"/>
</dbReference>
<evidence type="ECO:0000313" key="16">
    <source>
        <dbReference type="Proteomes" id="UP000885680"/>
    </source>
</evidence>